<sequence>MKFLSLIALLGVRAEFEKEDGVIVGGADNFDEIIKASNHVLVEFYAPWCGHCKALTPEYAKAAEQLEKDGSDILLVKVDATVHGELAKEFGVGGYPTLKWFKGSDRAAPVDYKGGRKADEIVSWVVKKSGPPAVPVNGAEAAEKFRDDNEVAVVGFVAADDAVFNAAGDSFDDVPFGILDADAAKALDVAEGKIALLKQFDDKRADFTGATKEDLIKFVGTEQLALVNEFSDKTAPKIFGGDLKQHNLLFAAKSAANYDTIIADFTDAAKEFKGKLLFVLVDCDVEDNKRVMEFFGITEENCPSMRVINMEKNMAKYAPESDDMSAAAVKAFVNGVLDGSVQRHLKSEDIPDNSNNAVKVVVGKNFNDLVLDPTKNVFVEFYAPWCGHCKSLAPVWEELGEKYKDHANIVIAKSDATANEFEDVEVQGFPTIKFFPAGEGAEMQDYNGGRTLDDFVKFLEPEAASDDAADAKDEL</sequence>
<protein>
    <recommendedName>
        <fullName evidence="4 12">Protein disulfide-isomerase</fullName>
        <ecNumber evidence="4 12">5.3.4.1</ecNumber>
    </recommendedName>
</protein>
<dbReference type="CDD" id="cd02982">
    <property type="entry name" value="PDI_b'_family"/>
    <property type="match status" value="1"/>
</dbReference>
<evidence type="ECO:0000256" key="6">
    <source>
        <dbReference type="ARBA" id="ARBA00022737"/>
    </source>
</evidence>
<dbReference type="Pfam" id="PF13848">
    <property type="entry name" value="Thioredoxin_6"/>
    <property type="match status" value="1"/>
</dbReference>
<dbReference type="Proteomes" id="UP001158576">
    <property type="component" value="Chromosome PAR"/>
</dbReference>
<dbReference type="PANTHER" id="PTHR18929">
    <property type="entry name" value="PROTEIN DISULFIDE ISOMERASE"/>
    <property type="match status" value="1"/>
</dbReference>
<feature type="domain" description="Thioredoxin" evidence="13">
    <location>
        <begin position="344"/>
        <end position="464"/>
    </location>
</feature>
<dbReference type="NCBIfam" id="TIGR01130">
    <property type="entry name" value="ER_PDI_fam"/>
    <property type="match status" value="1"/>
</dbReference>
<accession>A0ABN7RP93</accession>
<dbReference type="InterPro" id="IPR036249">
    <property type="entry name" value="Thioredoxin-like_sf"/>
</dbReference>
<keyword evidence="15" id="KW-1185">Reference proteome</keyword>
<dbReference type="InterPro" id="IPR013766">
    <property type="entry name" value="Thioredoxin_domain"/>
</dbReference>
<dbReference type="CDD" id="cd02961">
    <property type="entry name" value="PDI_a_family"/>
    <property type="match status" value="1"/>
</dbReference>
<feature type="domain" description="Thioredoxin" evidence="13">
    <location>
        <begin position="5"/>
        <end position="130"/>
    </location>
</feature>
<organism evidence="14 15">
    <name type="scientific">Oikopleura dioica</name>
    <name type="common">Tunicate</name>
    <dbReference type="NCBI Taxonomy" id="34765"/>
    <lineage>
        <taxon>Eukaryota</taxon>
        <taxon>Metazoa</taxon>
        <taxon>Chordata</taxon>
        <taxon>Tunicata</taxon>
        <taxon>Appendicularia</taxon>
        <taxon>Copelata</taxon>
        <taxon>Oikopleuridae</taxon>
        <taxon>Oikopleura</taxon>
    </lineage>
</organism>
<keyword evidence="9 12" id="KW-0413">Isomerase</keyword>
<evidence type="ECO:0000256" key="4">
    <source>
        <dbReference type="ARBA" id="ARBA00012723"/>
    </source>
</evidence>
<evidence type="ECO:0000256" key="7">
    <source>
        <dbReference type="ARBA" id="ARBA00022824"/>
    </source>
</evidence>
<proteinExistence type="inferred from homology"/>
<keyword evidence="6" id="KW-0677">Repeat</keyword>
<gene>
    <name evidence="14" type="ORF">OKIOD_LOCUS1536</name>
</gene>
<dbReference type="PROSITE" id="PS51352">
    <property type="entry name" value="THIOREDOXIN_2"/>
    <property type="match status" value="2"/>
</dbReference>
<dbReference type="CDD" id="cd02995">
    <property type="entry name" value="PDI_a_PDI_a'_C"/>
    <property type="match status" value="1"/>
</dbReference>
<dbReference type="Gene3D" id="3.40.30.10">
    <property type="entry name" value="Glutaredoxin"/>
    <property type="match status" value="4"/>
</dbReference>
<dbReference type="InterPro" id="IPR017937">
    <property type="entry name" value="Thioredoxin_CS"/>
</dbReference>
<dbReference type="PROSITE" id="PS00194">
    <property type="entry name" value="THIOREDOXIN_1"/>
    <property type="match status" value="2"/>
</dbReference>
<keyword evidence="7" id="KW-0256">Endoplasmic reticulum</keyword>
<comment type="catalytic activity">
    <reaction evidence="1 12">
        <text>Catalyzes the rearrangement of -S-S- bonds in proteins.</text>
        <dbReference type="EC" id="5.3.4.1"/>
    </reaction>
</comment>
<evidence type="ECO:0000256" key="10">
    <source>
        <dbReference type="ARBA" id="ARBA00023284"/>
    </source>
</evidence>
<evidence type="ECO:0000313" key="15">
    <source>
        <dbReference type="Proteomes" id="UP001158576"/>
    </source>
</evidence>
<evidence type="ECO:0000256" key="5">
    <source>
        <dbReference type="ARBA" id="ARBA00022729"/>
    </source>
</evidence>
<evidence type="ECO:0000259" key="13">
    <source>
        <dbReference type="PROSITE" id="PS51352"/>
    </source>
</evidence>
<evidence type="ECO:0000256" key="2">
    <source>
        <dbReference type="ARBA" id="ARBA00004319"/>
    </source>
</evidence>
<dbReference type="Pfam" id="PF00085">
    <property type="entry name" value="Thioredoxin"/>
    <property type="match status" value="2"/>
</dbReference>
<evidence type="ECO:0000256" key="3">
    <source>
        <dbReference type="ARBA" id="ARBA00006347"/>
    </source>
</evidence>
<keyword evidence="10" id="KW-0676">Redox-active center</keyword>
<dbReference type="PRINTS" id="PR00421">
    <property type="entry name" value="THIOREDOXIN"/>
</dbReference>
<reference evidence="14 15" key="1">
    <citation type="submission" date="2021-04" db="EMBL/GenBank/DDBJ databases">
        <authorList>
            <person name="Bliznina A."/>
        </authorList>
    </citation>
    <scope>NUCLEOTIDE SEQUENCE [LARGE SCALE GENOMIC DNA]</scope>
</reference>
<evidence type="ECO:0000256" key="11">
    <source>
        <dbReference type="RuleBase" id="RU004208"/>
    </source>
</evidence>
<dbReference type="InterPro" id="IPR005788">
    <property type="entry name" value="PDI_thioredoxin-like_dom"/>
</dbReference>
<evidence type="ECO:0000256" key="1">
    <source>
        <dbReference type="ARBA" id="ARBA00001182"/>
    </source>
</evidence>
<evidence type="ECO:0000313" key="14">
    <source>
        <dbReference type="EMBL" id="CAG5081860.1"/>
    </source>
</evidence>
<name>A0ABN7RP93_OIKDI</name>
<dbReference type="EMBL" id="OU015568">
    <property type="protein sequence ID" value="CAG5081860.1"/>
    <property type="molecule type" value="Genomic_DNA"/>
</dbReference>
<comment type="subcellular location">
    <subcellularLocation>
        <location evidence="2">Endoplasmic reticulum lumen</location>
    </subcellularLocation>
</comment>
<comment type="similarity">
    <text evidence="3 11">Belongs to the protein disulfide isomerase family.</text>
</comment>
<dbReference type="InterPro" id="IPR005792">
    <property type="entry name" value="Prot_disulphide_isomerase"/>
</dbReference>
<dbReference type="PANTHER" id="PTHR18929:SF240">
    <property type="entry name" value="PROTEIN DISULFIDE-ISOMERASE"/>
    <property type="match status" value="1"/>
</dbReference>
<dbReference type="NCBIfam" id="TIGR01126">
    <property type="entry name" value="pdi_dom"/>
    <property type="match status" value="2"/>
</dbReference>
<keyword evidence="5" id="KW-0732">Signal</keyword>
<dbReference type="SUPFAM" id="SSF52833">
    <property type="entry name" value="Thioredoxin-like"/>
    <property type="match status" value="4"/>
</dbReference>
<dbReference type="CDD" id="cd02981">
    <property type="entry name" value="PDI_b_family"/>
    <property type="match status" value="1"/>
</dbReference>
<evidence type="ECO:0000256" key="8">
    <source>
        <dbReference type="ARBA" id="ARBA00023157"/>
    </source>
</evidence>
<keyword evidence="8" id="KW-1015">Disulfide bond</keyword>
<evidence type="ECO:0000256" key="12">
    <source>
        <dbReference type="RuleBase" id="RU361130"/>
    </source>
</evidence>
<evidence type="ECO:0000256" key="9">
    <source>
        <dbReference type="ARBA" id="ARBA00023235"/>
    </source>
</evidence>
<dbReference type="EC" id="5.3.4.1" evidence="4 12"/>